<dbReference type="OMA" id="FNMQKQA"/>
<evidence type="ECO:0000313" key="8">
    <source>
        <dbReference type="Ensembl" id="ENSVURP00010026635.1"/>
    </source>
</evidence>
<keyword evidence="6" id="KW-1133">Transmembrane helix</keyword>
<dbReference type="PROSITE" id="PS50835">
    <property type="entry name" value="IG_LIKE"/>
    <property type="match status" value="1"/>
</dbReference>
<sequence length="147" mass="16016">MRTGSGKGSTDIYFTMTGLPMISAPASVIGILLLFGGTYGDSVTQPEGHITLPERAPLTLNCSYQTSVTPYLFWYIQYPNEALKLLLGETSGKDQQKDNNGFWAQKIKEKSFFQLEKTSVQTGDSAVYYCVLSDTVMGTAGGAEHKP</sequence>
<feature type="domain" description="Ig-like" evidence="7">
    <location>
        <begin position="20"/>
        <end position="147"/>
    </location>
</feature>
<keyword evidence="5" id="KW-0391">Immunity</keyword>
<evidence type="ECO:0000256" key="6">
    <source>
        <dbReference type="SAM" id="Phobius"/>
    </source>
</evidence>
<proteinExistence type="predicted"/>
<dbReference type="GO" id="GO:0042101">
    <property type="term" value="C:T cell receptor complex"/>
    <property type="evidence" value="ECO:0007669"/>
    <property type="project" value="UniProtKB-KW"/>
</dbReference>
<dbReference type="GO" id="GO:0002250">
    <property type="term" value="P:adaptive immune response"/>
    <property type="evidence" value="ECO:0007669"/>
    <property type="project" value="UniProtKB-KW"/>
</dbReference>
<keyword evidence="9" id="KW-1185">Reference proteome</keyword>
<evidence type="ECO:0000256" key="3">
    <source>
        <dbReference type="ARBA" id="ARBA00023170"/>
    </source>
</evidence>
<evidence type="ECO:0000256" key="1">
    <source>
        <dbReference type="ARBA" id="ARBA00022729"/>
    </source>
</evidence>
<dbReference type="SUPFAM" id="SSF48726">
    <property type="entry name" value="Immunoglobulin"/>
    <property type="match status" value="1"/>
</dbReference>
<dbReference type="GeneTree" id="ENSGT00940000153073"/>
<reference evidence="8" key="2">
    <citation type="submission" date="2025-08" db="UniProtKB">
        <authorList>
            <consortium name="Ensembl"/>
        </authorList>
    </citation>
    <scope>IDENTIFICATION</scope>
</reference>
<dbReference type="InterPro" id="IPR013783">
    <property type="entry name" value="Ig-like_fold"/>
</dbReference>
<evidence type="ECO:0000256" key="5">
    <source>
        <dbReference type="ARBA" id="ARBA00043266"/>
    </source>
</evidence>
<evidence type="ECO:0000259" key="7">
    <source>
        <dbReference type="PROSITE" id="PS50835"/>
    </source>
</evidence>
<dbReference type="Proteomes" id="UP000314987">
    <property type="component" value="Unassembled WGS sequence"/>
</dbReference>
<keyword evidence="6" id="KW-0812">Transmembrane</keyword>
<reference evidence="9" key="1">
    <citation type="submission" date="2018-12" db="EMBL/GenBank/DDBJ databases">
        <authorList>
            <person name="Yazar S."/>
        </authorList>
    </citation>
    <scope>NUCLEOTIDE SEQUENCE [LARGE SCALE GENOMIC DNA]</scope>
</reference>
<dbReference type="InterPro" id="IPR007110">
    <property type="entry name" value="Ig-like_dom"/>
</dbReference>
<evidence type="ECO:0000256" key="4">
    <source>
        <dbReference type="ARBA" id="ARBA00023319"/>
    </source>
</evidence>
<dbReference type="InterPro" id="IPR036179">
    <property type="entry name" value="Ig-like_dom_sf"/>
</dbReference>
<keyword evidence="5" id="KW-1279">T cell receptor</keyword>
<name>A0A4X2LYY5_VOMUR</name>
<evidence type="ECO:0000256" key="2">
    <source>
        <dbReference type="ARBA" id="ARBA00023130"/>
    </source>
</evidence>
<organism evidence="8 9">
    <name type="scientific">Vombatus ursinus</name>
    <name type="common">Common wombat</name>
    <dbReference type="NCBI Taxonomy" id="29139"/>
    <lineage>
        <taxon>Eukaryota</taxon>
        <taxon>Metazoa</taxon>
        <taxon>Chordata</taxon>
        <taxon>Craniata</taxon>
        <taxon>Vertebrata</taxon>
        <taxon>Euteleostomi</taxon>
        <taxon>Mammalia</taxon>
        <taxon>Metatheria</taxon>
        <taxon>Diprotodontia</taxon>
        <taxon>Vombatidae</taxon>
        <taxon>Vombatus</taxon>
    </lineage>
</organism>
<keyword evidence="3" id="KW-0675">Receptor</keyword>
<dbReference type="SMART" id="SM00406">
    <property type="entry name" value="IGv"/>
    <property type="match status" value="1"/>
</dbReference>
<dbReference type="Ensembl" id="ENSVURT00010030336.1">
    <property type="protein sequence ID" value="ENSVURP00010026635.1"/>
    <property type="gene ID" value="ENSVURG00010020386.1"/>
</dbReference>
<dbReference type="PANTHER" id="PTHR19367">
    <property type="entry name" value="T-CELL RECEPTOR ALPHA CHAIN V REGION"/>
    <property type="match status" value="1"/>
</dbReference>
<keyword evidence="1" id="KW-0732">Signal</keyword>
<protein>
    <recommendedName>
        <fullName evidence="7">Ig-like domain-containing protein</fullName>
    </recommendedName>
</protein>
<feature type="transmembrane region" description="Helical" evidence="6">
    <location>
        <begin position="12"/>
        <end position="35"/>
    </location>
</feature>
<keyword evidence="6" id="KW-0472">Membrane</keyword>
<keyword evidence="4" id="KW-0393">Immunoglobulin domain</keyword>
<dbReference type="AlphaFoldDB" id="A0A4X2LYY5"/>
<reference evidence="8" key="3">
    <citation type="submission" date="2025-09" db="UniProtKB">
        <authorList>
            <consortium name="Ensembl"/>
        </authorList>
    </citation>
    <scope>IDENTIFICATION</scope>
</reference>
<dbReference type="Pfam" id="PF07686">
    <property type="entry name" value="V-set"/>
    <property type="match status" value="1"/>
</dbReference>
<keyword evidence="2" id="KW-1064">Adaptive immunity</keyword>
<dbReference type="Gene3D" id="2.60.40.10">
    <property type="entry name" value="Immunoglobulins"/>
    <property type="match status" value="1"/>
</dbReference>
<dbReference type="InterPro" id="IPR051287">
    <property type="entry name" value="TCR_variable_region"/>
</dbReference>
<accession>A0A4X2LYY5</accession>
<dbReference type="InterPro" id="IPR013106">
    <property type="entry name" value="Ig_V-set"/>
</dbReference>
<evidence type="ECO:0000313" key="9">
    <source>
        <dbReference type="Proteomes" id="UP000314987"/>
    </source>
</evidence>
<dbReference type="PANTHER" id="PTHR19367:SF42">
    <property type="entry name" value="T CELL RECEPTOR ALPHA VARIABLE 18"/>
    <property type="match status" value="1"/>
</dbReference>
<dbReference type="STRING" id="29139.ENSVURP00010026635"/>